<dbReference type="InterPro" id="IPR036527">
    <property type="entry name" value="SCP2_sterol-bd_dom_sf"/>
</dbReference>
<dbReference type="Pfam" id="PF02036">
    <property type="entry name" value="SCP2"/>
    <property type="match status" value="1"/>
</dbReference>
<evidence type="ECO:0000259" key="1">
    <source>
        <dbReference type="Pfam" id="PF02036"/>
    </source>
</evidence>
<dbReference type="GO" id="GO:0006744">
    <property type="term" value="P:ubiquinone biosynthetic process"/>
    <property type="evidence" value="ECO:0007669"/>
    <property type="project" value="InterPro"/>
</dbReference>
<proteinExistence type="inferred from homology"/>
<accession>A0A3B0XM97</accession>
<dbReference type="AlphaFoldDB" id="A0A3B0XM97"/>
<dbReference type="InterPro" id="IPR016830">
    <property type="entry name" value="UbiT"/>
</dbReference>
<dbReference type="SUPFAM" id="SSF55718">
    <property type="entry name" value="SCP-like"/>
    <property type="match status" value="1"/>
</dbReference>
<protein>
    <recommendedName>
        <fullName evidence="1">SCP2 domain-containing protein</fullName>
    </recommendedName>
</protein>
<feature type="domain" description="SCP2" evidence="1">
    <location>
        <begin position="45"/>
        <end position="142"/>
    </location>
</feature>
<gene>
    <name evidence="2" type="ORF">MNBD_GAMMA09-1369</name>
</gene>
<name>A0A3B0XM97_9ZZZZ</name>
<dbReference type="EMBL" id="UOFI01000054">
    <property type="protein sequence ID" value="VAW64262.1"/>
    <property type="molecule type" value="Genomic_DNA"/>
</dbReference>
<evidence type="ECO:0000313" key="2">
    <source>
        <dbReference type="EMBL" id="VAW64262.1"/>
    </source>
</evidence>
<dbReference type="HAMAP" id="MF_02231">
    <property type="entry name" value="UbiT"/>
    <property type="match status" value="1"/>
</dbReference>
<sequence>MSFPVSTQINPPAKIQKSPRFPGVLSFPLSIFPQRIHSKLLVIFLNRLLAQQIKEGELDFLEHRRVLITLSDVKISYGLSLENDSLMAVPIAHCDELKIQASLYDFLILAARHEDADTLVFQRRLLMQGDTELGLELKNFLDGLDIESAPAFEKIESLLQKSLPVYRRLFS</sequence>
<dbReference type="InterPro" id="IPR003033">
    <property type="entry name" value="SCP2_sterol-bd_dom"/>
</dbReference>
<organism evidence="2">
    <name type="scientific">hydrothermal vent metagenome</name>
    <dbReference type="NCBI Taxonomy" id="652676"/>
    <lineage>
        <taxon>unclassified sequences</taxon>
        <taxon>metagenomes</taxon>
        <taxon>ecological metagenomes</taxon>
    </lineage>
</organism>
<reference evidence="2" key="1">
    <citation type="submission" date="2018-06" db="EMBL/GenBank/DDBJ databases">
        <authorList>
            <person name="Zhirakovskaya E."/>
        </authorList>
    </citation>
    <scope>NUCLEOTIDE SEQUENCE</scope>
</reference>